<dbReference type="Proteomes" id="UP000184513">
    <property type="component" value="Unassembled WGS sequence"/>
</dbReference>
<feature type="transmembrane region" description="Helical" evidence="8">
    <location>
        <begin position="49"/>
        <end position="74"/>
    </location>
</feature>
<keyword evidence="3 9" id="KW-0808">Transferase</keyword>
<dbReference type="GO" id="GO:0016780">
    <property type="term" value="F:phosphotransferase activity, for other substituted phosphate groups"/>
    <property type="evidence" value="ECO:0007669"/>
    <property type="project" value="InterPro"/>
</dbReference>
<dbReference type="PANTHER" id="PTHR22926">
    <property type="entry name" value="PHOSPHO-N-ACETYLMURAMOYL-PENTAPEPTIDE-TRANSFERASE"/>
    <property type="match status" value="1"/>
</dbReference>
<keyword evidence="7" id="KW-0479">Metal-binding</keyword>
<feature type="transmembrane region" description="Helical" evidence="8">
    <location>
        <begin position="186"/>
        <end position="208"/>
    </location>
</feature>
<gene>
    <name evidence="9" type="ORF">SAMN04488057_108103</name>
</gene>
<protein>
    <submittedName>
        <fullName evidence="9">UDP-N-acetylmuramyl pentapeptide phosphotransferase/UDP-N-acetylglucosamine-1-phosphate transferase</fullName>
    </submittedName>
</protein>
<feature type="transmembrane region" description="Helical" evidence="8">
    <location>
        <begin position="6"/>
        <end position="29"/>
    </location>
</feature>
<dbReference type="GO" id="GO:0009103">
    <property type="term" value="P:lipopolysaccharide biosynthetic process"/>
    <property type="evidence" value="ECO:0007669"/>
    <property type="project" value="TreeGrafter"/>
</dbReference>
<dbReference type="Pfam" id="PF00953">
    <property type="entry name" value="Glycos_transf_4"/>
    <property type="match status" value="1"/>
</dbReference>
<proteinExistence type="predicted"/>
<dbReference type="STRING" id="388280.SAMN04488057_108103"/>
<name>A0A1M7PDU8_9BACT</name>
<feature type="transmembrane region" description="Helical" evidence="8">
    <location>
        <begin position="214"/>
        <end position="235"/>
    </location>
</feature>
<feature type="transmembrane region" description="Helical" evidence="8">
    <location>
        <begin position="161"/>
        <end position="179"/>
    </location>
</feature>
<evidence type="ECO:0000256" key="4">
    <source>
        <dbReference type="ARBA" id="ARBA00022692"/>
    </source>
</evidence>
<evidence type="ECO:0000256" key="5">
    <source>
        <dbReference type="ARBA" id="ARBA00022989"/>
    </source>
</evidence>
<sequence length="328" mass="36678">MYYQYPLIFVFFVGALLLYFRLASIFGIVDKPNERSSHTRSTIRGGGIVFVLSVVLAWLLGAASWQLALAILLVGGVSMWDDIRPLHQLPRISAHFLATALLLLDLGNGASLGLWVPLIFFMLIGWTNLFNFMDGINGITVLYALVSLGSFALVPEMEADRHLIIFLSLSCLAFAWFNVRKKAWCFAGDVGSVSLAMVLGYLMIRLIILTGNPAYLFFFTLYGLDAVITLILRFFRGENIFLPHRSHLYQYLANEAGLPHVVVAVAYAGLQLLINGTWMYFIGLDTFRWLPSVLFMLAVILAFLLIRNQLIKKIAKKNKKNISKGSTG</sequence>
<dbReference type="GO" id="GO:0046872">
    <property type="term" value="F:metal ion binding"/>
    <property type="evidence" value="ECO:0007669"/>
    <property type="project" value="UniProtKB-KW"/>
</dbReference>
<feature type="transmembrane region" description="Helical" evidence="8">
    <location>
        <begin position="287"/>
        <end position="306"/>
    </location>
</feature>
<keyword evidence="5 8" id="KW-1133">Transmembrane helix</keyword>
<keyword evidence="6 8" id="KW-0472">Membrane</keyword>
<evidence type="ECO:0000256" key="8">
    <source>
        <dbReference type="SAM" id="Phobius"/>
    </source>
</evidence>
<dbReference type="GO" id="GO:0044038">
    <property type="term" value="P:cell wall macromolecule biosynthetic process"/>
    <property type="evidence" value="ECO:0007669"/>
    <property type="project" value="TreeGrafter"/>
</dbReference>
<feature type="transmembrane region" description="Helical" evidence="8">
    <location>
        <begin position="256"/>
        <end position="281"/>
    </location>
</feature>
<evidence type="ECO:0000256" key="2">
    <source>
        <dbReference type="ARBA" id="ARBA00022475"/>
    </source>
</evidence>
<feature type="binding site" evidence="7">
    <location>
        <position position="131"/>
    </location>
    <ligand>
        <name>Mg(2+)</name>
        <dbReference type="ChEBI" id="CHEBI:18420"/>
    </ligand>
</feature>
<dbReference type="GO" id="GO:0005886">
    <property type="term" value="C:plasma membrane"/>
    <property type="evidence" value="ECO:0007669"/>
    <property type="project" value="UniProtKB-SubCell"/>
</dbReference>
<dbReference type="GO" id="GO:0071555">
    <property type="term" value="P:cell wall organization"/>
    <property type="evidence" value="ECO:0007669"/>
    <property type="project" value="TreeGrafter"/>
</dbReference>
<feature type="transmembrane region" description="Helical" evidence="8">
    <location>
        <begin position="136"/>
        <end position="155"/>
    </location>
</feature>
<accession>A0A1M7PDU8</accession>
<comment type="cofactor">
    <cofactor evidence="7">
        <name>Mg(2+)</name>
        <dbReference type="ChEBI" id="CHEBI:18420"/>
    </cofactor>
</comment>
<dbReference type="InterPro" id="IPR000715">
    <property type="entry name" value="Glycosyl_transferase_4"/>
</dbReference>
<dbReference type="AlphaFoldDB" id="A0A1M7PDU8"/>
<evidence type="ECO:0000256" key="7">
    <source>
        <dbReference type="PIRSR" id="PIRSR600715-1"/>
    </source>
</evidence>
<keyword evidence="4 8" id="KW-0812">Transmembrane</keyword>
<evidence type="ECO:0000256" key="3">
    <source>
        <dbReference type="ARBA" id="ARBA00022679"/>
    </source>
</evidence>
<keyword evidence="7" id="KW-0460">Magnesium</keyword>
<comment type="subcellular location">
    <subcellularLocation>
        <location evidence="1">Cell membrane</location>
        <topology evidence="1">Multi-pass membrane protein</topology>
    </subcellularLocation>
</comment>
<keyword evidence="10" id="KW-1185">Reference proteome</keyword>
<dbReference type="OrthoDB" id="9783652at2"/>
<dbReference type="PANTHER" id="PTHR22926:SF3">
    <property type="entry name" value="UNDECAPRENYL-PHOSPHATE ALPHA-N-ACETYLGLUCOSAMINYL 1-PHOSPHATE TRANSFERASE"/>
    <property type="match status" value="1"/>
</dbReference>
<dbReference type="RefSeq" id="WP_073095234.1">
    <property type="nucleotide sequence ID" value="NZ_FRCY01000008.1"/>
</dbReference>
<dbReference type="EMBL" id="FRCY01000008">
    <property type="protein sequence ID" value="SHN15188.1"/>
    <property type="molecule type" value="Genomic_DNA"/>
</dbReference>
<evidence type="ECO:0000313" key="9">
    <source>
        <dbReference type="EMBL" id="SHN15188.1"/>
    </source>
</evidence>
<evidence type="ECO:0000256" key="6">
    <source>
        <dbReference type="ARBA" id="ARBA00023136"/>
    </source>
</evidence>
<keyword evidence="2" id="KW-1003">Cell membrane</keyword>
<evidence type="ECO:0000313" key="10">
    <source>
        <dbReference type="Proteomes" id="UP000184513"/>
    </source>
</evidence>
<organism evidence="9 10">
    <name type="scientific">Cyclobacterium lianum</name>
    <dbReference type="NCBI Taxonomy" id="388280"/>
    <lineage>
        <taxon>Bacteria</taxon>
        <taxon>Pseudomonadati</taxon>
        <taxon>Bacteroidota</taxon>
        <taxon>Cytophagia</taxon>
        <taxon>Cytophagales</taxon>
        <taxon>Cyclobacteriaceae</taxon>
        <taxon>Cyclobacterium</taxon>
    </lineage>
</organism>
<reference evidence="9 10" key="1">
    <citation type="submission" date="2016-11" db="EMBL/GenBank/DDBJ databases">
        <authorList>
            <person name="Jaros S."/>
            <person name="Januszkiewicz K."/>
            <person name="Wedrychowicz H."/>
        </authorList>
    </citation>
    <scope>NUCLEOTIDE SEQUENCE [LARGE SCALE GENOMIC DNA]</scope>
    <source>
        <strain evidence="9 10">CGMCC 1.6102</strain>
    </source>
</reference>
<evidence type="ECO:0000256" key="1">
    <source>
        <dbReference type="ARBA" id="ARBA00004651"/>
    </source>
</evidence>
<feature type="transmembrane region" description="Helical" evidence="8">
    <location>
        <begin position="94"/>
        <end position="124"/>
    </location>
</feature>
<feature type="binding site" evidence="7">
    <location>
        <position position="189"/>
    </location>
    <ligand>
        <name>Mg(2+)</name>
        <dbReference type="ChEBI" id="CHEBI:18420"/>
    </ligand>
</feature>